<feature type="binding site" evidence="14">
    <location>
        <position position="222"/>
    </location>
    <ligand>
        <name>pyruvate</name>
        <dbReference type="ChEBI" id="CHEBI:15361"/>
    </ligand>
</feature>
<dbReference type="GO" id="GO:0005739">
    <property type="term" value="C:mitochondrion"/>
    <property type="evidence" value="ECO:0007669"/>
    <property type="project" value="TreeGrafter"/>
</dbReference>
<evidence type="ECO:0000256" key="7">
    <source>
        <dbReference type="ARBA" id="ARBA00023270"/>
    </source>
</evidence>
<keyword evidence="16" id="KW-1185">Reference proteome</keyword>
<dbReference type="PRINTS" id="PR00146">
    <property type="entry name" value="DHPICSNTHASE"/>
</dbReference>
<dbReference type="GO" id="GO:0008700">
    <property type="term" value="F:(R,S)-4-hydroxy-2-oxoglutarate aldolase activity"/>
    <property type="evidence" value="ECO:0007669"/>
    <property type="project" value="UniProtKB-EC"/>
</dbReference>
<proteinExistence type="inferred from homology"/>
<comment type="catalytic activity">
    <reaction evidence="10">
        <text>(4R)-4-hydroxy-2-oxoglutarate = glyoxylate + pyruvate</text>
        <dbReference type="Rhea" id="RHEA:30687"/>
        <dbReference type="ChEBI" id="CHEBI:15361"/>
        <dbReference type="ChEBI" id="CHEBI:36655"/>
        <dbReference type="ChEBI" id="CHEBI:62213"/>
        <dbReference type="EC" id="4.1.3.16"/>
    </reaction>
</comment>
<evidence type="ECO:0000256" key="1">
    <source>
        <dbReference type="ARBA" id="ARBA00002577"/>
    </source>
</evidence>
<organism evidence="15 16">
    <name type="scientific">Rhynocoris fuscipes</name>
    <dbReference type="NCBI Taxonomy" id="488301"/>
    <lineage>
        <taxon>Eukaryota</taxon>
        <taxon>Metazoa</taxon>
        <taxon>Ecdysozoa</taxon>
        <taxon>Arthropoda</taxon>
        <taxon>Hexapoda</taxon>
        <taxon>Insecta</taxon>
        <taxon>Pterygota</taxon>
        <taxon>Neoptera</taxon>
        <taxon>Paraneoptera</taxon>
        <taxon>Hemiptera</taxon>
        <taxon>Heteroptera</taxon>
        <taxon>Panheteroptera</taxon>
        <taxon>Cimicomorpha</taxon>
        <taxon>Reduviidae</taxon>
        <taxon>Harpactorinae</taxon>
        <taxon>Harpactorini</taxon>
        <taxon>Rhynocoris</taxon>
    </lineage>
</organism>
<dbReference type="EMBL" id="JAPXFL010000001">
    <property type="protein sequence ID" value="KAK9512091.1"/>
    <property type="molecule type" value="Genomic_DNA"/>
</dbReference>
<evidence type="ECO:0000313" key="15">
    <source>
        <dbReference type="EMBL" id="KAK9512091.1"/>
    </source>
</evidence>
<dbReference type="SUPFAM" id="SSF51569">
    <property type="entry name" value="Aldolase"/>
    <property type="match status" value="1"/>
</dbReference>
<comment type="similarity">
    <text evidence="2 12">Belongs to the DapA family.</text>
</comment>
<comment type="caution">
    <text evidence="15">The sequence shown here is derived from an EMBL/GenBank/DDBJ whole genome shotgun (WGS) entry which is preliminary data.</text>
</comment>
<feature type="active site" description="Schiff-base intermediate with substrate" evidence="13">
    <location>
        <position position="181"/>
    </location>
</feature>
<reference evidence="15 16" key="1">
    <citation type="submission" date="2022-12" db="EMBL/GenBank/DDBJ databases">
        <title>Chromosome-level genome assembly of true bugs.</title>
        <authorList>
            <person name="Ma L."/>
            <person name="Li H."/>
        </authorList>
    </citation>
    <scope>NUCLEOTIDE SEQUENCE [LARGE SCALE GENOMIC DNA]</scope>
    <source>
        <strain evidence="15">Lab_2022b</strain>
    </source>
</reference>
<evidence type="ECO:0000256" key="14">
    <source>
        <dbReference type="PIRSR" id="PIRSR001365-2"/>
    </source>
</evidence>
<dbReference type="GO" id="GO:0009436">
    <property type="term" value="P:glyoxylate catabolic process"/>
    <property type="evidence" value="ECO:0007669"/>
    <property type="project" value="TreeGrafter"/>
</dbReference>
<evidence type="ECO:0000256" key="9">
    <source>
        <dbReference type="ARBA" id="ARBA00032879"/>
    </source>
</evidence>
<dbReference type="InterPro" id="IPR013785">
    <property type="entry name" value="Aldolase_TIM"/>
</dbReference>
<evidence type="ECO:0000256" key="13">
    <source>
        <dbReference type="PIRSR" id="PIRSR001365-1"/>
    </source>
</evidence>
<dbReference type="AlphaFoldDB" id="A0AAW1DM64"/>
<accession>A0AAW1DM64</accession>
<evidence type="ECO:0000256" key="6">
    <source>
        <dbReference type="ARBA" id="ARBA00023239"/>
    </source>
</evidence>
<comment type="function">
    <text evidence="1">Catalyzes the final step in the metabolic pathway of hydroxyproline.</text>
</comment>
<dbReference type="Pfam" id="PF00701">
    <property type="entry name" value="DHDPS"/>
    <property type="match status" value="1"/>
</dbReference>
<evidence type="ECO:0000256" key="3">
    <source>
        <dbReference type="ARBA" id="ARBA00011881"/>
    </source>
</evidence>
<evidence type="ECO:0000313" key="16">
    <source>
        <dbReference type="Proteomes" id="UP001461498"/>
    </source>
</evidence>
<dbReference type="Gene3D" id="3.20.20.70">
    <property type="entry name" value="Aldolase class I"/>
    <property type="match status" value="1"/>
</dbReference>
<dbReference type="SMART" id="SM01130">
    <property type="entry name" value="DHDPS"/>
    <property type="match status" value="1"/>
</dbReference>
<protein>
    <recommendedName>
        <fullName evidence="5">4-hydroxy-2-oxoglutarate aldolase, mitochondrial</fullName>
        <ecNumber evidence="4">4.1.3.16</ecNumber>
    </recommendedName>
    <alternativeName>
        <fullName evidence="9">Dihydrodipicolinate synthase-like</fullName>
    </alternativeName>
    <alternativeName>
        <fullName evidence="8">Probable 2-keto-4-hydroxyglutarate aldolase</fullName>
    </alternativeName>
</protein>
<feature type="active site" description="Proton donor/acceptor" evidence="13">
    <location>
        <position position="153"/>
    </location>
</feature>
<dbReference type="CDD" id="cd00408">
    <property type="entry name" value="DHDPS-like"/>
    <property type="match status" value="1"/>
</dbReference>
<dbReference type="InterPro" id="IPR002220">
    <property type="entry name" value="DapA-like"/>
</dbReference>
<gene>
    <name evidence="15" type="ORF">O3M35_000593</name>
</gene>
<comment type="catalytic activity">
    <reaction evidence="11">
        <text>(4S)-4-hydroxy-2-oxoglutarate = glyoxylate + pyruvate</text>
        <dbReference type="Rhea" id="RHEA:35639"/>
        <dbReference type="ChEBI" id="CHEBI:15361"/>
        <dbReference type="ChEBI" id="CHEBI:36655"/>
        <dbReference type="ChEBI" id="CHEBI:71685"/>
        <dbReference type="EC" id="4.1.3.16"/>
    </reaction>
</comment>
<dbReference type="InterPro" id="IPR020625">
    <property type="entry name" value="Schiff_base-form_aldolases_AS"/>
</dbReference>
<dbReference type="PANTHER" id="PTHR12128">
    <property type="entry name" value="DIHYDRODIPICOLINATE SYNTHASE"/>
    <property type="match status" value="1"/>
</dbReference>
<dbReference type="PIRSF" id="PIRSF001365">
    <property type="entry name" value="DHDPS"/>
    <property type="match status" value="1"/>
</dbReference>
<comment type="subunit">
    <text evidence="3">Homotetramer.</text>
</comment>
<evidence type="ECO:0000256" key="11">
    <source>
        <dbReference type="ARBA" id="ARBA00033613"/>
    </source>
</evidence>
<keyword evidence="6 12" id="KW-0456">Lyase</keyword>
<dbReference type="EC" id="4.1.3.16" evidence="4"/>
<dbReference type="EMBL" id="JAPXFL010000001">
    <property type="protein sequence ID" value="KAK9512090.1"/>
    <property type="molecule type" value="Genomic_DNA"/>
</dbReference>
<dbReference type="GO" id="GO:0008840">
    <property type="term" value="F:4-hydroxy-tetrahydrodipicolinate synthase activity"/>
    <property type="evidence" value="ECO:0007669"/>
    <property type="project" value="TreeGrafter"/>
</dbReference>
<evidence type="ECO:0000256" key="12">
    <source>
        <dbReference type="PIRNR" id="PIRNR001365"/>
    </source>
</evidence>
<dbReference type="PANTHER" id="PTHR12128:SF66">
    <property type="entry name" value="4-HYDROXY-2-OXOGLUTARATE ALDOLASE, MITOCHONDRIAL"/>
    <property type="match status" value="1"/>
</dbReference>
<evidence type="ECO:0000256" key="2">
    <source>
        <dbReference type="ARBA" id="ARBA00007592"/>
    </source>
</evidence>
<keyword evidence="7" id="KW-0704">Schiff base</keyword>
<dbReference type="Proteomes" id="UP001461498">
    <property type="component" value="Unassembled WGS sequence"/>
</dbReference>
<sequence length="312" mass="33818">MALTKTLNLSRQLSTKVKDLDFNGVIVAITTPFKENYDISFDNLKSNLIKYEQIPFKGYLIAGTNGEAPFLSAAERVSLVKAVRGLTKRMIVGGSTAESTKATCLLTSEMRDAGADAVLVMPPFYFRKKMTDEALEEHYITVADTCATPIILYNNPFVSGIDLSISLITKLAKHPLIVGVKDSDIRKSAVIIENCKGCNFHVLTASAGYLVGGLLNGCTGGMVGLAGILGDEVCQIYTLCKEGKIKEASELQRRICKPDSMLLAEFGVPALKAALDMMGYYGGVCRPPMLPLPEPHKQQIKQTLQEAGFLKA</sequence>
<evidence type="ECO:0000256" key="10">
    <source>
        <dbReference type="ARBA" id="ARBA00033610"/>
    </source>
</evidence>
<name>A0AAW1DM64_9HEMI</name>
<evidence type="ECO:0000256" key="5">
    <source>
        <dbReference type="ARBA" id="ARBA00018425"/>
    </source>
</evidence>
<evidence type="ECO:0000256" key="4">
    <source>
        <dbReference type="ARBA" id="ARBA00012215"/>
    </source>
</evidence>
<dbReference type="PROSITE" id="PS00666">
    <property type="entry name" value="DHDPS_2"/>
    <property type="match status" value="1"/>
</dbReference>
<evidence type="ECO:0000256" key="8">
    <source>
        <dbReference type="ARBA" id="ARBA00030874"/>
    </source>
</evidence>